<evidence type="ECO:0000256" key="3">
    <source>
        <dbReference type="PROSITE-ProRule" id="PRU10038"/>
    </source>
</evidence>
<dbReference type="OrthoDB" id="24847at2"/>
<dbReference type="InterPro" id="IPR050300">
    <property type="entry name" value="GDXG_lipolytic_enzyme"/>
</dbReference>
<sequence length="316" mass="35321">MDFAPEMLEYANLIVSKGLKGFTEGTVQERRDGYSAIGDLLGPGPDLKEVFEVSIPVLNGNICIKNYIPKTKPRSKILYFHGGGWVVGRLRDFDPFARKLSEGTSSIVSLVDYRLAPEFPFPIPLEDSYSASLWIDSQKEGIWKDLPLIVAGDSAGGNLAASTIQRAKEEGPKIDLQILIYPVTQALCNTDAYKEFELGPGLTKKDMKWFISQYLPEQNTRSTWKASPLYFKDWEGLPPAIIFTANIDPLRDDGKLYAEKLKNSGISVLFKEFQGYTHGFFTKVNLLKAPDEGIRIISEEMGRILSVKQKEAAVQE</sequence>
<dbReference type="EMBL" id="RQGF01000031">
    <property type="protein sequence ID" value="TGL59277.1"/>
    <property type="molecule type" value="Genomic_DNA"/>
</dbReference>
<gene>
    <name evidence="5" type="ORF">EHQ64_16460</name>
</gene>
<feature type="active site" evidence="3">
    <location>
        <position position="154"/>
    </location>
</feature>
<protein>
    <submittedName>
        <fullName evidence="5">Alpha/beta hydrolase</fullName>
    </submittedName>
</protein>
<dbReference type="PROSITE" id="PS01174">
    <property type="entry name" value="LIPASE_GDXG_SER"/>
    <property type="match status" value="1"/>
</dbReference>
<evidence type="ECO:0000313" key="5">
    <source>
        <dbReference type="EMBL" id="TGL59277.1"/>
    </source>
</evidence>
<dbReference type="AlphaFoldDB" id="A0A4R9K4U1"/>
<dbReference type="Proteomes" id="UP000297762">
    <property type="component" value="Unassembled WGS sequence"/>
</dbReference>
<dbReference type="InterPro" id="IPR013094">
    <property type="entry name" value="AB_hydrolase_3"/>
</dbReference>
<feature type="domain" description="Alpha/beta hydrolase fold-3" evidence="4">
    <location>
        <begin position="77"/>
        <end position="281"/>
    </location>
</feature>
<comment type="caution">
    <text evidence="5">The sequence shown here is derived from an EMBL/GenBank/DDBJ whole genome shotgun (WGS) entry which is preliminary data.</text>
</comment>
<evidence type="ECO:0000313" key="6">
    <source>
        <dbReference type="Proteomes" id="UP000297762"/>
    </source>
</evidence>
<keyword evidence="6" id="KW-1185">Reference proteome</keyword>
<dbReference type="PANTHER" id="PTHR48081">
    <property type="entry name" value="AB HYDROLASE SUPERFAMILY PROTEIN C4A8.06C"/>
    <property type="match status" value="1"/>
</dbReference>
<proteinExistence type="inferred from homology"/>
<accession>A0A4R9K4U1</accession>
<dbReference type="Gene3D" id="3.40.50.1820">
    <property type="entry name" value="alpha/beta hydrolase"/>
    <property type="match status" value="1"/>
</dbReference>
<keyword evidence="2 5" id="KW-0378">Hydrolase</keyword>
<dbReference type="PANTHER" id="PTHR48081:SF8">
    <property type="entry name" value="ALPHA_BETA HYDROLASE FOLD-3 DOMAIN-CONTAINING PROTEIN-RELATED"/>
    <property type="match status" value="1"/>
</dbReference>
<reference evidence="5" key="1">
    <citation type="journal article" date="2019" name="PLoS Negl. Trop. Dis.">
        <title>Revisiting the worldwide diversity of Leptospira species in the environment.</title>
        <authorList>
            <person name="Vincent A.T."/>
            <person name="Schiettekatte O."/>
            <person name="Bourhy P."/>
            <person name="Veyrier F.J."/>
            <person name="Picardeau M."/>
        </authorList>
    </citation>
    <scope>NUCLEOTIDE SEQUENCE [LARGE SCALE GENOMIC DNA]</scope>
    <source>
        <strain evidence="5">201702455</strain>
    </source>
</reference>
<comment type="similarity">
    <text evidence="1">Belongs to the 'GDXG' lipolytic enzyme family.</text>
</comment>
<organism evidence="5 6">
    <name type="scientific">Leptospira sarikeiensis</name>
    <dbReference type="NCBI Taxonomy" id="2484943"/>
    <lineage>
        <taxon>Bacteria</taxon>
        <taxon>Pseudomonadati</taxon>
        <taxon>Spirochaetota</taxon>
        <taxon>Spirochaetia</taxon>
        <taxon>Leptospirales</taxon>
        <taxon>Leptospiraceae</taxon>
        <taxon>Leptospira</taxon>
    </lineage>
</organism>
<name>A0A4R9K4U1_9LEPT</name>
<dbReference type="GO" id="GO:0016787">
    <property type="term" value="F:hydrolase activity"/>
    <property type="evidence" value="ECO:0007669"/>
    <property type="project" value="UniProtKB-KW"/>
</dbReference>
<evidence type="ECO:0000259" key="4">
    <source>
        <dbReference type="Pfam" id="PF07859"/>
    </source>
</evidence>
<dbReference type="InterPro" id="IPR033140">
    <property type="entry name" value="Lipase_GDXG_put_SER_AS"/>
</dbReference>
<dbReference type="SUPFAM" id="SSF53474">
    <property type="entry name" value="alpha/beta-Hydrolases"/>
    <property type="match status" value="1"/>
</dbReference>
<dbReference type="Pfam" id="PF07859">
    <property type="entry name" value="Abhydrolase_3"/>
    <property type="match status" value="1"/>
</dbReference>
<dbReference type="InterPro" id="IPR029058">
    <property type="entry name" value="AB_hydrolase_fold"/>
</dbReference>
<dbReference type="RefSeq" id="WP_135650897.1">
    <property type="nucleotide sequence ID" value="NZ_RQGF01000031.1"/>
</dbReference>
<evidence type="ECO:0000256" key="1">
    <source>
        <dbReference type="ARBA" id="ARBA00010515"/>
    </source>
</evidence>
<evidence type="ECO:0000256" key="2">
    <source>
        <dbReference type="ARBA" id="ARBA00022801"/>
    </source>
</evidence>